<dbReference type="AlphaFoldDB" id="A0A5N3VZC4"/>
<gene>
    <name evidence="5" type="ORF">FD755_023531</name>
    <name evidence="4" type="ORF">FD755_023534</name>
    <name evidence="3" type="ORF">FD755_023535</name>
    <name evidence="2" type="ORF">FD755_023538</name>
</gene>
<evidence type="ECO:0008006" key="7">
    <source>
        <dbReference type="Google" id="ProtNLM"/>
    </source>
</evidence>
<evidence type="ECO:0000313" key="4">
    <source>
        <dbReference type="EMBL" id="KAB0353772.1"/>
    </source>
</evidence>
<proteinExistence type="predicted"/>
<dbReference type="EMBL" id="VCEB01000414">
    <property type="protein sequence ID" value="KAB0353769.1"/>
    <property type="molecule type" value="Genomic_DNA"/>
</dbReference>
<organism evidence="2 6">
    <name type="scientific">Muntiacus reevesi</name>
    <name type="common">Reeves' muntjac</name>
    <name type="synonym">Cervus reevesi</name>
    <dbReference type="NCBI Taxonomy" id="9886"/>
    <lineage>
        <taxon>Eukaryota</taxon>
        <taxon>Metazoa</taxon>
        <taxon>Chordata</taxon>
        <taxon>Craniata</taxon>
        <taxon>Vertebrata</taxon>
        <taxon>Euteleostomi</taxon>
        <taxon>Mammalia</taxon>
        <taxon>Eutheria</taxon>
        <taxon>Laurasiatheria</taxon>
        <taxon>Artiodactyla</taxon>
        <taxon>Ruminantia</taxon>
        <taxon>Pecora</taxon>
        <taxon>Cervidae</taxon>
        <taxon>Muntiacinae</taxon>
        <taxon>Muntiacus</taxon>
    </lineage>
</organism>
<sequence>MPDSKMEHLHYNPGSFKEAQERDKEMGPRRGQLITVFSPQPVPFTGLIEGGLQEGHTITVMGSVLSTGENRYRELLSLSASPLSEPGCCQLRMVHGASSKLPTPSSGDGKSPALPTMLSHPTTYL</sequence>
<feature type="compositionally biased region" description="Basic and acidic residues" evidence="1">
    <location>
        <begin position="18"/>
        <end position="28"/>
    </location>
</feature>
<dbReference type="Proteomes" id="UP000326062">
    <property type="component" value="Unassembled WGS sequence"/>
</dbReference>
<feature type="region of interest" description="Disordered" evidence="1">
    <location>
        <begin position="96"/>
        <end position="125"/>
    </location>
</feature>
<keyword evidence="6" id="KW-1185">Reference proteome</keyword>
<evidence type="ECO:0000313" key="2">
    <source>
        <dbReference type="EMBL" id="KAB0353768.1"/>
    </source>
</evidence>
<feature type="compositionally biased region" description="Basic and acidic residues" evidence="1">
    <location>
        <begin position="1"/>
        <end position="10"/>
    </location>
</feature>
<evidence type="ECO:0000256" key="1">
    <source>
        <dbReference type="SAM" id="MobiDB-lite"/>
    </source>
</evidence>
<comment type="caution">
    <text evidence="2">The sequence shown here is derived from an EMBL/GenBank/DDBJ whole genome shotgun (WGS) entry which is preliminary data.</text>
</comment>
<protein>
    <recommendedName>
        <fullName evidence="7">Galectin</fullName>
    </recommendedName>
</protein>
<accession>A0A5N3VZC4</accession>
<dbReference type="EMBL" id="VCEB01000415">
    <property type="protein sequence ID" value="KAB0353768.1"/>
    <property type="molecule type" value="Genomic_DNA"/>
</dbReference>
<dbReference type="EMBL" id="VCEB01000413">
    <property type="protein sequence ID" value="KAB0353772.1"/>
    <property type="molecule type" value="Genomic_DNA"/>
</dbReference>
<feature type="region of interest" description="Disordered" evidence="1">
    <location>
        <begin position="1"/>
        <end position="28"/>
    </location>
</feature>
<evidence type="ECO:0000313" key="5">
    <source>
        <dbReference type="EMBL" id="KAB0353773.1"/>
    </source>
</evidence>
<evidence type="ECO:0000313" key="6">
    <source>
        <dbReference type="Proteomes" id="UP000326062"/>
    </source>
</evidence>
<evidence type="ECO:0000313" key="3">
    <source>
        <dbReference type="EMBL" id="KAB0353769.1"/>
    </source>
</evidence>
<name>A0A5N3VZC4_MUNRE</name>
<reference evidence="2 6" key="1">
    <citation type="submission" date="2019-06" db="EMBL/GenBank/DDBJ databases">
        <title>Discovery of a novel chromosome fission-fusion reversal in muntjac.</title>
        <authorList>
            <person name="Mudd A.B."/>
            <person name="Bredeson J.V."/>
            <person name="Baum R."/>
            <person name="Hockemeyer D."/>
            <person name="Rokhsar D.S."/>
        </authorList>
    </citation>
    <scope>NUCLEOTIDE SEQUENCE [LARGE SCALE GENOMIC DNA]</scope>
    <source>
        <strain evidence="2">UCam_UCB_Mr</strain>
        <tissue evidence="2">Fibroblast cell line</tissue>
    </source>
</reference>
<dbReference type="EMBL" id="VCEB01000412">
    <property type="protein sequence ID" value="KAB0353773.1"/>
    <property type="molecule type" value="Genomic_DNA"/>
</dbReference>